<dbReference type="Proteomes" id="UP000244855">
    <property type="component" value="Unassembled WGS sequence"/>
</dbReference>
<evidence type="ECO:0000313" key="2">
    <source>
        <dbReference type="Proteomes" id="UP000244855"/>
    </source>
</evidence>
<reference evidence="1 2" key="1">
    <citation type="journal article" date="2018" name="Sci. Rep.">
        <title>Comparative genomics provides insights into the lifestyle and reveals functional heterogeneity of dark septate endophytic fungi.</title>
        <authorList>
            <person name="Knapp D.G."/>
            <person name="Nemeth J.B."/>
            <person name="Barry K."/>
            <person name="Hainaut M."/>
            <person name="Henrissat B."/>
            <person name="Johnson J."/>
            <person name="Kuo A."/>
            <person name="Lim J.H.P."/>
            <person name="Lipzen A."/>
            <person name="Nolan M."/>
            <person name="Ohm R.A."/>
            <person name="Tamas L."/>
            <person name="Grigoriev I.V."/>
            <person name="Spatafora J.W."/>
            <person name="Nagy L.G."/>
            <person name="Kovacs G.M."/>
        </authorList>
    </citation>
    <scope>NUCLEOTIDE SEQUENCE [LARGE SCALE GENOMIC DNA]</scope>
    <source>
        <strain evidence="1 2">DSE2036</strain>
    </source>
</reference>
<gene>
    <name evidence="1" type="ORF">DM02DRAFT_361965</name>
</gene>
<dbReference type="OrthoDB" id="3748548at2759"/>
<keyword evidence="2" id="KW-1185">Reference proteome</keyword>
<organism evidence="1 2">
    <name type="scientific">Periconia macrospinosa</name>
    <dbReference type="NCBI Taxonomy" id="97972"/>
    <lineage>
        <taxon>Eukaryota</taxon>
        <taxon>Fungi</taxon>
        <taxon>Dikarya</taxon>
        <taxon>Ascomycota</taxon>
        <taxon>Pezizomycotina</taxon>
        <taxon>Dothideomycetes</taxon>
        <taxon>Pleosporomycetidae</taxon>
        <taxon>Pleosporales</taxon>
        <taxon>Massarineae</taxon>
        <taxon>Periconiaceae</taxon>
        <taxon>Periconia</taxon>
    </lineage>
</organism>
<accession>A0A2V1D1W9</accession>
<dbReference type="EMBL" id="KZ805909">
    <property type="protein sequence ID" value="PVH91264.1"/>
    <property type="molecule type" value="Genomic_DNA"/>
</dbReference>
<evidence type="ECO:0000313" key="1">
    <source>
        <dbReference type="EMBL" id="PVH91264.1"/>
    </source>
</evidence>
<dbReference type="Gene3D" id="2.60.270.50">
    <property type="match status" value="1"/>
</dbReference>
<proteinExistence type="predicted"/>
<dbReference type="AlphaFoldDB" id="A0A2V1D1W9"/>
<name>A0A2V1D1W9_9PLEO</name>
<protein>
    <submittedName>
        <fullName evidence="1">Uncharacterized protein</fullName>
    </submittedName>
</protein>
<sequence length="137" mass="15221">MDRMSFSLNRSTMIVLLNRTNEELCLDTNSRQPSKGIWTTDMCPPTSILAGESGLWQSKSSKLGRGTVGFVAYRIAGDPNQQVVVTSWQNPFFGYNTYQGSVAQEEFEVQVHGGSGTHAIGVFVLRMWPIPRSAFRS</sequence>